<dbReference type="EMBL" id="HE580270">
    <property type="protein sequence ID" value="CCD24411.1"/>
    <property type="molecule type" value="Genomic_DNA"/>
</dbReference>
<evidence type="ECO:0000313" key="4">
    <source>
        <dbReference type="Proteomes" id="UP000000689"/>
    </source>
</evidence>
<feature type="compositionally biased region" description="Polar residues" evidence="1">
    <location>
        <begin position="31"/>
        <end position="50"/>
    </location>
</feature>
<feature type="compositionally biased region" description="Low complexity" evidence="1">
    <location>
        <begin position="1"/>
        <end position="23"/>
    </location>
</feature>
<feature type="region of interest" description="Disordered" evidence="1">
    <location>
        <begin position="247"/>
        <end position="300"/>
    </location>
</feature>
<reference evidence="3 4" key="1">
    <citation type="journal article" date="2011" name="Proc. Natl. Acad. Sci. U.S.A.">
        <title>Evolutionary erosion of yeast sex chromosomes by mating-type switching accidents.</title>
        <authorList>
            <person name="Gordon J.L."/>
            <person name="Armisen D."/>
            <person name="Proux-Wera E."/>
            <person name="Oheigeartaigh S.S."/>
            <person name="Byrne K.P."/>
            <person name="Wolfe K.H."/>
        </authorList>
    </citation>
    <scope>NUCLEOTIDE SEQUENCE [LARGE SCALE GENOMIC DNA]</scope>
    <source>
        <strain evidence="4">ATCC 10597 / BCRC 20456 / CBS 421 / NBRC 0211 / NRRL Y-12639</strain>
    </source>
</reference>
<dbReference type="RefSeq" id="XP_003669654.1">
    <property type="nucleotide sequence ID" value="XM_003669606.1"/>
</dbReference>
<dbReference type="eggNOG" id="ENOG502S1E3">
    <property type="taxonomic scope" value="Eukaryota"/>
</dbReference>
<sequence length="531" mass="61279">MDYGNNNNNNNFYYGNNNNFNNGSVRPNLPQPTSSGTLNKGTVSDEVQNPSTYTSSQYSQYPINNLNNNNVVSYQQLPQMRAYQPRPQPFQNNQYHPYHPNLQGFPPTAPLSPFQQMIPPMGAPFQPQPQPQPPHYMNGDNQWNLNQPGDNRFRNRNVRTRTKRDEPINYDEDEDDANNNNEEEQSILNQENTTVEKIQKQMKRTEPISYEDPITYNNTMDSNINSSSNRTDKENAIESKSNHNHIVITNDNGKNFDRVSSRDNNNKKRDLTNEHGEGTNTIITGKKRKTEESVPKEGREKVTVSTNFIPVISGNIKKKVVVTNLGNDNANDRNNDSDGDDDDDYDDLKDGKSNPTTIPGTSITLLTEEDIEKWREERRKMWLLKISNNKIKHMASMGIKEDELKKQKSILNESKKDNRFIQSIQNQVNRFHPQVNLNIKLVQREMAKDNLKLLEFIKELGDSGLLEYELSQEEKDKLFGGDKADNQRGYNNKNTHYNNKDNNAFRNNKRPLPRQSRYDTKTDNSNMKGEQ</sequence>
<dbReference type="Pfam" id="PF10453">
    <property type="entry name" value="NUFIP1"/>
    <property type="match status" value="1"/>
</dbReference>
<feature type="compositionally biased region" description="Low complexity" evidence="1">
    <location>
        <begin position="490"/>
        <end position="506"/>
    </location>
</feature>
<feature type="compositionally biased region" description="Polar residues" evidence="1">
    <location>
        <begin position="139"/>
        <end position="149"/>
    </location>
</feature>
<feature type="region of interest" description="Disordered" evidence="1">
    <location>
        <begin position="326"/>
        <end position="361"/>
    </location>
</feature>
<protein>
    <recommendedName>
        <fullName evidence="2">FMR1-interacting protein 1 conserved domain-containing protein</fullName>
    </recommendedName>
</protein>
<feature type="compositionally biased region" description="Basic and acidic residues" evidence="1">
    <location>
        <begin position="289"/>
        <end position="300"/>
    </location>
</feature>
<organism evidence="3 4">
    <name type="scientific">Naumovozyma dairenensis (strain ATCC 10597 / BCRC 20456 / CBS 421 / NBRC 0211 / NRRL Y-12639)</name>
    <name type="common">Saccharomyces dairenensis</name>
    <dbReference type="NCBI Taxonomy" id="1071378"/>
    <lineage>
        <taxon>Eukaryota</taxon>
        <taxon>Fungi</taxon>
        <taxon>Dikarya</taxon>
        <taxon>Ascomycota</taxon>
        <taxon>Saccharomycotina</taxon>
        <taxon>Saccharomycetes</taxon>
        <taxon>Saccharomycetales</taxon>
        <taxon>Saccharomycetaceae</taxon>
        <taxon>Naumovozyma</taxon>
    </lineage>
</organism>
<dbReference type="AlphaFoldDB" id="G0W9F0"/>
<feature type="region of interest" description="Disordered" evidence="1">
    <location>
        <begin position="122"/>
        <end position="191"/>
    </location>
</feature>
<evidence type="ECO:0000313" key="3">
    <source>
        <dbReference type="EMBL" id="CCD24411.1"/>
    </source>
</evidence>
<feature type="region of interest" description="Disordered" evidence="1">
    <location>
        <begin position="478"/>
        <end position="531"/>
    </location>
</feature>
<feature type="domain" description="FMR1-interacting protein 1 conserved" evidence="2">
    <location>
        <begin position="352"/>
        <end position="403"/>
    </location>
</feature>
<dbReference type="Proteomes" id="UP000000689">
    <property type="component" value="Chromosome 4"/>
</dbReference>
<evidence type="ECO:0000259" key="2">
    <source>
        <dbReference type="Pfam" id="PF10453"/>
    </source>
</evidence>
<dbReference type="KEGG" id="ndi:NDAI_0D00970"/>
<dbReference type="STRING" id="1071378.G0W9F0"/>
<feature type="compositionally biased region" description="Acidic residues" evidence="1">
    <location>
        <begin position="168"/>
        <end position="185"/>
    </location>
</feature>
<feature type="compositionally biased region" description="Low complexity" evidence="1">
    <location>
        <begin position="51"/>
        <end position="61"/>
    </location>
</feature>
<name>G0W9F0_NAUDC</name>
<gene>
    <name evidence="3" type="primary">NDAI0D00970</name>
    <name evidence="3" type="ordered locus">NDAI_0D00970</name>
</gene>
<feature type="region of interest" description="Disordered" evidence="1">
    <location>
        <begin position="1"/>
        <end position="61"/>
    </location>
</feature>
<proteinExistence type="predicted"/>
<evidence type="ECO:0000256" key="1">
    <source>
        <dbReference type="SAM" id="MobiDB-lite"/>
    </source>
</evidence>
<accession>G0W9F0</accession>
<dbReference type="InterPro" id="IPR019496">
    <property type="entry name" value="NUFIP1_cons_dom"/>
</dbReference>
<dbReference type="HOGENOM" id="CLU_038609_0_0_1"/>
<dbReference type="GeneID" id="11495221"/>
<feature type="compositionally biased region" description="Acidic residues" evidence="1">
    <location>
        <begin position="337"/>
        <end position="347"/>
    </location>
</feature>
<dbReference type="Gene3D" id="6.10.250.1790">
    <property type="match status" value="1"/>
</dbReference>
<dbReference type="OrthoDB" id="273070at2759"/>
<feature type="compositionally biased region" description="Basic and acidic residues" evidence="1">
    <location>
        <begin position="254"/>
        <end position="277"/>
    </location>
</feature>
<keyword evidence="4" id="KW-1185">Reference proteome</keyword>